<keyword evidence="2" id="KW-0472">Membrane</keyword>
<dbReference type="InterPro" id="IPR045866">
    <property type="entry name" value="FAM210A/B-like"/>
</dbReference>
<dbReference type="PANTHER" id="PTHR21377">
    <property type="entry name" value="PROTEIN FAM210B, MITOCHONDRIAL"/>
    <property type="match status" value="1"/>
</dbReference>
<evidence type="ECO:0000256" key="1">
    <source>
        <dbReference type="SAM" id="MobiDB-lite"/>
    </source>
</evidence>
<evidence type="ECO:0000313" key="4">
    <source>
        <dbReference type="EMBL" id="KZT42467.1"/>
    </source>
</evidence>
<dbReference type="PANTHER" id="PTHR21377:SF0">
    <property type="entry name" value="PROTEIN FAM210B, MITOCHONDRIAL"/>
    <property type="match status" value="1"/>
</dbReference>
<name>A0A166H990_9AGAM</name>
<keyword evidence="2" id="KW-0812">Transmembrane</keyword>
<reference evidence="4 5" key="1">
    <citation type="journal article" date="2016" name="Mol. Biol. Evol.">
        <title>Comparative Genomics of Early-Diverging Mushroom-Forming Fungi Provides Insights into the Origins of Lignocellulose Decay Capabilities.</title>
        <authorList>
            <person name="Nagy L.G."/>
            <person name="Riley R."/>
            <person name="Tritt A."/>
            <person name="Adam C."/>
            <person name="Daum C."/>
            <person name="Floudas D."/>
            <person name="Sun H."/>
            <person name="Yadav J.S."/>
            <person name="Pangilinan J."/>
            <person name="Larsson K.H."/>
            <person name="Matsuura K."/>
            <person name="Barry K."/>
            <person name="Labutti K."/>
            <person name="Kuo R."/>
            <person name="Ohm R.A."/>
            <person name="Bhattacharya S.S."/>
            <person name="Shirouzu T."/>
            <person name="Yoshinaga Y."/>
            <person name="Martin F.M."/>
            <person name="Grigoriev I.V."/>
            <person name="Hibbett D.S."/>
        </authorList>
    </citation>
    <scope>NUCLEOTIDE SEQUENCE [LARGE SCALE GENOMIC DNA]</scope>
    <source>
        <strain evidence="4 5">HHB10207 ss-3</strain>
    </source>
</reference>
<dbReference type="Pfam" id="PF06916">
    <property type="entry name" value="FAM210A-B_dom"/>
    <property type="match status" value="1"/>
</dbReference>
<dbReference type="InterPro" id="IPR009688">
    <property type="entry name" value="FAM210A/B-like_dom"/>
</dbReference>
<dbReference type="Proteomes" id="UP000076798">
    <property type="component" value="Unassembled WGS sequence"/>
</dbReference>
<accession>A0A166H990</accession>
<evidence type="ECO:0000313" key="5">
    <source>
        <dbReference type="Proteomes" id="UP000076798"/>
    </source>
</evidence>
<evidence type="ECO:0000259" key="3">
    <source>
        <dbReference type="Pfam" id="PF06916"/>
    </source>
</evidence>
<feature type="transmembrane region" description="Helical" evidence="2">
    <location>
        <begin position="49"/>
        <end position="73"/>
    </location>
</feature>
<proteinExistence type="predicted"/>
<dbReference type="EMBL" id="KV428013">
    <property type="protein sequence ID" value="KZT42467.1"/>
    <property type="molecule type" value="Genomic_DNA"/>
</dbReference>
<keyword evidence="5" id="KW-1185">Reference proteome</keyword>
<gene>
    <name evidence="4" type="ORF">SISSUDRAFT_967337</name>
</gene>
<dbReference type="GO" id="GO:0005739">
    <property type="term" value="C:mitochondrion"/>
    <property type="evidence" value="ECO:0007669"/>
    <property type="project" value="TreeGrafter"/>
</dbReference>
<feature type="domain" description="DUF1279" evidence="3">
    <location>
        <begin position="38"/>
        <end position="147"/>
    </location>
</feature>
<sequence>PFRRIPALSTRSFASNSSPPPSPSSSETSDIEKASITQRLKLLMKKYGWYALGVYFMIGAVDFGVSFVGINLLGAELVSHYTSAIKHAVMSRIYGPSDELSAGKSSSDQELEAGGHESLYAMIILAYTVHKTVFLPVRVGLTAALTPRFVGWLSRRGWHGSAGAKRA</sequence>
<protein>
    <recommendedName>
        <fullName evidence="3">DUF1279 domain-containing protein</fullName>
    </recommendedName>
</protein>
<keyword evidence="2" id="KW-1133">Transmembrane helix</keyword>
<organism evidence="4 5">
    <name type="scientific">Sistotremastrum suecicum HHB10207 ss-3</name>
    <dbReference type="NCBI Taxonomy" id="1314776"/>
    <lineage>
        <taxon>Eukaryota</taxon>
        <taxon>Fungi</taxon>
        <taxon>Dikarya</taxon>
        <taxon>Basidiomycota</taxon>
        <taxon>Agaricomycotina</taxon>
        <taxon>Agaricomycetes</taxon>
        <taxon>Sistotremastrales</taxon>
        <taxon>Sistotremastraceae</taxon>
        <taxon>Sistotremastrum</taxon>
    </lineage>
</organism>
<feature type="region of interest" description="Disordered" evidence="1">
    <location>
        <begin position="1"/>
        <end position="31"/>
    </location>
</feature>
<evidence type="ECO:0000256" key="2">
    <source>
        <dbReference type="SAM" id="Phobius"/>
    </source>
</evidence>
<dbReference type="STRING" id="1314776.A0A166H990"/>
<dbReference type="OrthoDB" id="426386at2759"/>
<dbReference type="AlphaFoldDB" id="A0A166H990"/>
<feature type="non-terminal residue" evidence="4">
    <location>
        <position position="1"/>
    </location>
</feature>
<feature type="non-terminal residue" evidence="4">
    <location>
        <position position="167"/>
    </location>
</feature>